<dbReference type="OrthoDB" id="427046at2759"/>
<dbReference type="EMBL" id="LSRX01008826">
    <property type="protein sequence ID" value="OLP42242.1"/>
    <property type="molecule type" value="Genomic_DNA"/>
</dbReference>
<dbReference type="AlphaFoldDB" id="A0A1Q8ZK58"/>
<evidence type="ECO:0000256" key="1">
    <source>
        <dbReference type="SAM" id="MobiDB-lite"/>
    </source>
</evidence>
<feature type="region of interest" description="Disordered" evidence="1">
    <location>
        <begin position="77"/>
        <end position="140"/>
    </location>
</feature>
<feature type="compositionally biased region" description="Pro residues" evidence="1">
    <location>
        <begin position="83"/>
        <end position="101"/>
    </location>
</feature>
<dbReference type="Proteomes" id="UP000186817">
    <property type="component" value="Unassembled WGS sequence"/>
</dbReference>
<sequence length="140" mass="14928">MLCSILEGLYKVEGRSVLQVICSHGRNRSAALVVALSALFECPCWLPSYGDANSEWWCIAKLPTDVLAKLQDYRQEARAGPYRPSPAGVPGPRTPPGPPPAGADRDGGQYRGHGTFDQNDLVGAMPSVGNPLLDAAPDLK</sequence>
<protein>
    <submittedName>
        <fullName evidence="2">Uncharacterized protein</fullName>
    </submittedName>
</protein>
<comment type="caution">
    <text evidence="2">The sequence shown here is derived from an EMBL/GenBank/DDBJ whole genome shotgun (WGS) entry which is preliminary data.</text>
</comment>
<organism evidence="2 3">
    <name type="scientific">Symbiodinium microadriaticum</name>
    <name type="common">Dinoflagellate</name>
    <name type="synonym">Zooxanthella microadriatica</name>
    <dbReference type="NCBI Taxonomy" id="2951"/>
    <lineage>
        <taxon>Eukaryota</taxon>
        <taxon>Sar</taxon>
        <taxon>Alveolata</taxon>
        <taxon>Dinophyceae</taxon>
        <taxon>Suessiales</taxon>
        <taxon>Symbiodiniaceae</taxon>
        <taxon>Symbiodinium</taxon>
    </lineage>
</organism>
<evidence type="ECO:0000313" key="3">
    <source>
        <dbReference type="Proteomes" id="UP000186817"/>
    </source>
</evidence>
<reference evidence="2 3" key="1">
    <citation type="submission" date="2016-02" db="EMBL/GenBank/DDBJ databases">
        <title>Genome analysis of coral dinoflagellate symbionts highlights evolutionary adaptations to a symbiotic lifestyle.</title>
        <authorList>
            <person name="Aranda M."/>
            <person name="Li Y."/>
            <person name="Liew Y.J."/>
            <person name="Baumgarten S."/>
            <person name="Simakov O."/>
            <person name="Wilson M."/>
            <person name="Piel J."/>
            <person name="Ashoor H."/>
            <person name="Bougouffa S."/>
            <person name="Bajic V.B."/>
            <person name="Ryu T."/>
            <person name="Ravasi T."/>
            <person name="Bayer T."/>
            <person name="Micklem G."/>
            <person name="Kim H."/>
            <person name="Bhak J."/>
            <person name="Lajeunesse T.C."/>
            <person name="Voolstra C.R."/>
        </authorList>
    </citation>
    <scope>NUCLEOTIDE SEQUENCE [LARGE SCALE GENOMIC DNA]</scope>
    <source>
        <strain evidence="2 3">CCMP2467</strain>
    </source>
</reference>
<name>A0A1Q8ZK58_SYMMI</name>
<keyword evidence="3" id="KW-1185">Reference proteome</keyword>
<evidence type="ECO:0000313" key="2">
    <source>
        <dbReference type="EMBL" id="OLP42242.1"/>
    </source>
</evidence>
<proteinExistence type="predicted"/>
<accession>A0A1Q8ZK58</accession>
<gene>
    <name evidence="2" type="ORF">AK812_SmicGene48774</name>
</gene>